<evidence type="ECO:0000313" key="4">
    <source>
        <dbReference type="WBParaSite" id="ACOC_0000809801-mRNA-1"/>
    </source>
</evidence>
<dbReference type="Proteomes" id="UP000267027">
    <property type="component" value="Unassembled WGS sequence"/>
</dbReference>
<reference evidence="4" key="1">
    <citation type="submission" date="2016-04" db="UniProtKB">
        <authorList>
            <consortium name="WormBaseParasite"/>
        </authorList>
    </citation>
    <scope>IDENTIFICATION</scope>
</reference>
<dbReference type="STRING" id="334426.A0A158PIY5"/>
<organism evidence="4">
    <name type="scientific">Angiostrongylus costaricensis</name>
    <name type="common">Nematode worm</name>
    <dbReference type="NCBI Taxonomy" id="334426"/>
    <lineage>
        <taxon>Eukaryota</taxon>
        <taxon>Metazoa</taxon>
        <taxon>Ecdysozoa</taxon>
        <taxon>Nematoda</taxon>
        <taxon>Chromadorea</taxon>
        <taxon>Rhabditida</taxon>
        <taxon>Rhabditina</taxon>
        <taxon>Rhabditomorpha</taxon>
        <taxon>Strongyloidea</taxon>
        <taxon>Metastrongylidae</taxon>
        <taxon>Angiostrongylus</taxon>
    </lineage>
</organism>
<dbReference type="OrthoDB" id="414418at2759"/>
<evidence type="ECO:0000313" key="2">
    <source>
        <dbReference type="EMBL" id="VDM59684.1"/>
    </source>
</evidence>
<evidence type="ECO:0000256" key="1">
    <source>
        <dbReference type="SAM" id="Coils"/>
    </source>
</evidence>
<name>A0A158PIY5_ANGCS</name>
<dbReference type="SUPFAM" id="SSF53254">
    <property type="entry name" value="Phosphoglycerate mutase-like"/>
    <property type="match status" value="1"/>
</dbReference>
<accession>A0A158PIY5</accession>
<dbReference type="InterPro" id="IPR029033">
    <property type="entry name" value="His_PPase_superfam"/>
</dbReference>
<dbReference type="AlphaFoldDB" id="A0A158PIY5"/>
<protein>
    <submittedName>
        <fullName evidence="4">GPN-loop GTPase 2</fullName>
    </submittedName>
</protein>
<reference evidence="2 3" key="2">
    <citation type="submission" date="2018-11" db="EMBL/GenBank/DDBJ databases">
        <authorList>
            <consortium name="Pathogen Informatics"/>
        </authorList>
    </citation>
    <scope>NUCLEOTIDE SEQUENCE [LARGE SCALE GENOMIC DNA]</scope>
    <source>
        <strain evidence="2 3">Costa Rica</strain>
    </source>
</reference>
<proteinExistence type="predicted"/>
<dbReference type="InterPro" id="IPR051710">
    <property type="entry name" value="Phosphatase_SH3-domain"/>
</dbReference>
<evidence type="ECO:0000313" key="3">
    <source>
        <dbReference type="Proteomes" id="UP000267027"/>
    </source>
</evidence>
<keyword evidence="1" id="KW-0175">Coiled coil</keyword>
<sequence>MDRKSSSDSTPRVLRALYKPLRPPLPLVGNEVIVVRHSETIDEVFPDWIERSKLDVPEYIPFDLNMPVRLPRRAEMKVAYKHDPPLSEIGRIMTQIFARELVVRNAIPKVIYSSTSFASIQTAADIQTFIGKQCGSICVDPALASDRQGAPFWLTQKELLQLNYRINESYIAQKVESEDMNSVANSMKRLVNIFSQSTGLVLVVTDSLAVSMLMDIISEVERKYDQSEKQLRKEAEIAFPATSSIIFAPNASVSTQFLTSPDFQQNTKVQLNDATGFLADAFGTFTHISSSSNQNWQKFTTTL</sequence>
<feature type="coiled-coil region" evidence="1">
    <location>
        <begin position="210"/>
        <end position="237"/>
    </location>
</feature>
<dbReference type="WBParaSite" id="ACOC_0000809801-mRNA-1">
    <property type="protein sequence ID" value="ACOC_0000809801-mRNA-1"/>
    <property type="gene ID" value="ACOC_0000809801"/>
</dbReference>
<dbReference type="OMA" id="YRINESY"/>
<dbReference type="PANTHER" id="PTHR16469">
    <property type="entry name" value="UBIQUITIN-ASSOCIATED AND SH3 DOMAIN-CONTAINING BA-RELATED"/>
    <property type="match status" value="1"/>
</dbReference>
<dbReference type="GO" id="GO:0016791">
    <property type="term" value="F:phosphatase activity"/>
    <property type="evidence" value="ECO:0007669"/>
    <property type="project" value="UniProtKB-ARBA"/>
</dbReference>
<gene>
    <name evidence="2" type="ORF">ACOC_LOCUS8099</name>
</gene>
<dbReference type="Gene3D" id="3.40.50.1240">
    <property type="entry name" value="Phosphoglycerate mutase-like"/>
    <property type="match status" value="1"/>
</dbReference>
<dbReference type="PANTHER" id="PTHR16469:SF23">
    <property type="entry name" value="HISTIDINE KINASE"/>
    <property type="match status" value="1"/>
</dbReference>
<dbReference type="EMBL" id="UYYA01004115">
    <property type="protein sequence ID" value="VDM59684.1"/>
    <property type="molecule type" value="Genomic_DNA"/>
</dbReference>
<keyword evidence="3" id="KW-1185">Reference proteome</keyword>